<dbReference type="InterPro" id="IPR036250">
    <property type="entry name" value="AcylCo_DH-like_C"/>
</dbReference>
<dbReference type="InterPro" id="IPR009100">
    <property type="entry name" value="AcylCoA_DH/oxidase_NM_dom_sf"/>
</dbReference>
<dbReference type="SUPFAM" id="SSF47203">
    <property type="entry name" value="Acyl-CoA dehydrogenase C-terminal domain-like"/>
    <property type="match status" value="1"/>
</dbReference>
<dbReference type="Gene3D" id="1.10.540.10">
    <property type="entry name" value="Acyl-CoA dehydrogenase/oxidase, N-terminal domain"/>
    <property type="match status" value="1"/>
</dbReference>
<name>A0ABV9S2I3_9PSEU</name>
<evidence type="ECO:0000259" key="5">
    <source>
        <dbReference type="Pfam" id="PF00441"/>
    </source>
</evidence>
<reference evidence="8" key="1">
    <citation type="journal article" date="2019" name="Int. J. Syst. Evol. Microbiol.">
        <title>The Global Catalogue of Microorganisms (GCM) 10K type strain sequencing project: providing services to taxonomists for standard genome sequencing and annotation.</title>
        <authorList>
            <consortium name="The Broad Institute Genomics Platform"/>
            <consortium name="The Broad Institute Genome Sequencing Center for Infectious Disease"/>
            <person name="Wu L."/>
            <person name="Ma J."/>
        </authorList>
    </citation>
    <scope>NUCLEOTIDE SEQUENCE [LARGE SCALE GENOMIC DNA]</scope>
    <source>
        <strain evidence="8">ZS-22-S1</strain>
    </source>
</reference>
<dbReference type="Gene3D" id="2.40.110.10">
    <property type="entry name" value="Butyryl-CoA Dehydrogenase, subunit A, domain 2"/>
    <property type="match status" value="1"/>
</dbReference>
<keyword evidence="7" id="KW-0560">Oxidoreductase</keyword>
<dbReference type="EC" id="1.-.-.-" evidence="7"/>
<dbReference type="Proteomes" id="UP001595859">
    <property type="component" value="Unassembled WGS sequence"/>
</dbReference>
<evidence type="ECO:0000313" key="8">
    <source>
        <dbReference type="Proteomes" id="UP001595859"/>
    </source>
</evidence>
<evidence type="ECO:0000313" key="7">
    <source>
        <dbReference type="EMBL" id="MFC4855863.1"/>
    </source>
</evidence>
<feature type="domain" description="Acyl-CoA dehydrogenase/oxidase C-terminal" evidence="5">
    <location>
        <begin position="281"/>
        <end position="421"/>
    </location>
</feature>
<dbReference type="PANTHER" id="PTHR43884">
    <property type="entry name" value="ACYL-COA DEHYDROGENASE"/>
    <property type="match status" value="1"/>
</dbReference>
<dbReference type="SUPFAM" id="SSF56645">
    <property type="entry name" value="Acyl-CoA dehydrogenase NM domain-like"/>
    <property type="match status" value="1"/>
</dbReference>
<comment type="similarity">
    <text evidence="2">Belongs to the acyl-CoA dehydrogenase family.</text>
</comment>
<dbReference type="Gene3D" id="1.20.140.10">
    <property type="entry name" value="Butyryl-CoA Dehydrogenase, subunit A, domain 3"/>
    <property type="match status" value="1"/>
</dbReference>
<keyword evidence="8" id="KW-1185">Reference proteome</keyword>
<dbReference type="Pfam" id="PF00441">
    <property type="entry name" value="Acyl-CoA_dh_1"/>
    <property type="match status" value="1"/>
</dbReference>
<dbReference type="CDD" id="cd00567">
    <property type="entry name" value="ACAD"/>
    <property type="match status" value="1"/>
</dbReference>
<dbReference type="InterPro" id="IPR013786">
    <property type="entry name" value="AcylCoA_DH/ox_N"/>
</dbReference>
<dbReference type="RefSeq" id="WP_378057832.1">
    <property type="nucleotide sequence ID" value="NZ_JBHSIS010000009.1"/>
</dbReference>
<evidence type="ECO:0000256" key="4">
    <source>
        <dbReference type="ARBA" id="ARBA00022827"/>
    </source>
</evidence>
<proteinExistence type="inferred from homology"/>
<accession>A0ABV9S2I3</accession>
<dbReference type="InterPro" id="IPR037069">
    <property type="entry name" value="AcylCoA_DH/ox_N_sf"/>
</dbReference>
<protein>
    <submittedName>
        <fullName evidence="7">Acyl-CoA dehydrogenase family protein</fullName>
        <ecNumber evidence="7">1.-.-.-</ecNumber>
    </submittedName>
</protein>
<dbReference type="Pfam" id="PF02771">
    <property type="entry name" value="Acyl-CoA_dh_N"/>
    <property type="match status" value="1"/>
</dbReference>
<keyword evidence="4" id="KW-0274">FAD</keyword>
<sequence length="446" mass="47468">MAVGSDTARTAVTPGWTGGPQWVVLDHITEQGVTPMTVSFLLTPEQEQLKAAARGFAREQLRDLASATRAEPDPRTRALLLRPAFENAVAAGFLKGLIPAPFGGGADSGVDAAIFLEEWAAEMPDFVISMAGPLIALAPVYQVGTPEQVERFVRPFLADSGAPLAAMAFSEPEGSANFDADGAGQGTRTTAVGDGDAWVINGRKAWASHLCGWDGDGPDVMTIVCRTPGGISLIVAEREHLAGHIEVEEYYDLPGLKGCLTTRVRLVDVRVPRGNLLGEEGQGVELTRAAFFPSGASIGIFAAAAMRQAFDIAYRFALTEKRGGPVPIIEYQAVSDVLADAKGKIEAVRLLAWRALDAVMSMHPSGPEFALHSKIFGSETGIQVVNDLVRIVGVTAYDEKHPIIRHLMDALSYPIIEGSNAGVRRRQLQALFRAPGYDPLAASGMA</sequence>
<comment type="caution">
    <text evidence="7">The sequence shown here is derived from an EMBL/GenBank/DDBJ whole genome shotgun (WGS) entry which is preliminary data.</text>
</comment>
<feature type="domain" description="Acyl-CoA dehydrogenase/oxidase N-terminal" evidence="6">
    <location>
        <begin position="43"/>
        <end position="157"/>
    </location>
</feature>
<comment type="cofactor">
    <cofactor evidence="1">
        <name>FAD</name>
        <dbReference type="ChEBI" id="CHEBI:57692"/>
    </cofactor>
</comment>
<dbReference type="PANTHER" id="PTHR43884:SF12">
    <property type="entry name" value="ISOVALERYL-COA DEHYDROGENASE, MITOCHONDRIAL-RELATED"/>
    <property type="match status" value="1"/>
</dbReference>
<dbReference type="InterPro" id="IPR009075">
    <property type="entry name" value="AcylCo_DH/oxidase_C"/>
</dbReference>
<evidence type="ECO:0000256" key="2">
    <source>
        <dbReference type="ARBA" id="ARBA00009347"/>
    </source>
</evidence>
<gene>
    <name evidence="7" type="ORF">ACFPCV_20315</name>
</gene>
<evidence type="ECO:0000256" key="3">
    <source>
        <dbReference type="ARBA" id="ARBA00022630"/>
    </source>
</evidence>
<organism evidence="7 8">
    <name type="scientific">Actinophytocola glycyrrhizae</name>
    <dbReference type="NCBI Taxonomy" id="2044873"/>
    <lineage>
        <taxon>Bacteria</taxon>
        <taxon>Bacillati</taxon>
        <taxon>Actinomycetota</taxon>
        <taxon>Actinomycetes</taxon>
        <taxon>Pseudonocardiales</taxon>
        <taxon>Pseudonocardiaceae</taxon>
    </lineage>
</organism>
<dbReference type="EMBL" id="JBHSIS010000009">
    <property type="protein sequence ID" value="MFC4855863.1"/>
    <property type="molecule type" value="Genomic_DNA"/>
</dbReference>
<keyword evidence="3" id="KW-0285">Flavoprotein</keyword>
<evidence type="ECO:0000256" key="1">
    <source>
        <dbReference type="ARBA" id="ARBA00001974"/>
    </source>
</evidence>
<dbReference type="GO" id="GO:0016491">
    <property type="term" value="F:oxidoreductase activity"/>
    <property type="evidence" value="ECO:0007669"/>
    <property type="project" value="UniProtKB-KW"/>
</dbReference>
<evidence type="ECO:0000259" key="6">
    <source>
        <dbReference type="Pfam" id="PF02771"/>
    </source>
</evidence>
<dbReference type="InterPro" id="IPR046373">
    <property type="entry name" value="Acyl-CoA_Oxase/DH_mid-dom_sf"/>
</dbReference>